<comment type="caution">
    <text evidence="1">The sequence shown here is derived from an EMBL/GenBank/DDBJ whole genome shotgun (WGS) entry which is preliminary data.</text>
</comment>
<gene>
    <name evidence="1" type="ORF">AVEN_31881_1</name>
</gene>
<organism evidence="1 2">
    <name type="scientific">Araneus ventricosus</name>
    <name type="common">Orbweaver spider</name>
    <name type="synonym">Epeira ventricosa</name>
    <dbReference type="NCBI Taxonomy" id="182803"/>
    <lineage>
        <taxon>Eukaryota</taxon>
        <taxon>Metazoa</taxon>
        <taxon>Ecdysozoa</taxon>
        <taxon>Arthropoda</taxon>
        <taxon>Chelicerata</taxon>
        <taxon>Arachnida</taxon>
        <taxon>Araneae</taxon>
        <taxon>Araneomorphae</taxon>
        <taxon>Entelegynae</taxon>
        <taxon>Araneoidea</taxon>
        <taxon>Araneidae</taxon>
        <taxon>Araneus</taxon>
    </lineage>
</organism>
<name>A0A4Y2F9X7_ARAVE</name>
<dbReference type="Proteomes" id="UP000499080">
    <property type="component" value="Unassembled WGS sequence"/>
</dbReference>
<proteinExistence type="predicted"/>
<dbReference type="AlphaFoldDB" id="A0A4Y2F9X7"/>
<evidence type="ECO:0000313" key="1">
    <source>
        <dbReference type="EMBL" id="GBM37045.1"/>
    </source>
</evidence>
<evidence type="ECO:0000313" key="2">
    <source>
        <dbReference type="Proteomes" id="UP000499080"/>
    </source>
</evidence>
<protein>
    <submittedName>
        <fullName evidence="1">Uncharacterized protein</fullName>
    </submittedName>
</protein>
<sequence>MGAGATLAEKPERFHWGRMVLAVSQLCRASVNNAIKKHEIMYRLIAAAFAETESRSGQVTSCSEPIPLKIHRVCDMLHAKSCIVAKGPHAGMVRKYREGGQHGCCSSHLAVVQNYEVHPKVALVLLQNETLI</sequence>
<dbReference type="EMBL" id="BGPR01000826">
    <property type="protein sequence ID" value="GBM37045.1"/>
    <property type="molecule type" value="Genomic_DNA"/>
</dbReference>
<reference evidence="1 2" key="1">
    <citation type="journal article" date="2019" name="Sci. Rep.">
        <title>Orb-weaving spider Araneus ventricosus genome elucidates the spidroin gene catalogue.</title>
        <authorList>
            <person name="Kono N."/>
            <person name="Nakamura H."/>
            <person name="Ohtoshi R."/>
            <person name="Moran D.A.P."/>
            <person name="Shinohara A."/>
            <person name="Yoshida Y."/>
            <person name="Fujiwara M."/>
            <person name="Mori M."/>
            <person name="Tomita M."/>
            <person name="Arakawa K."/>
        </authorList>
    </citation>
    <scope>NUCLEOTIDE SEQUENCE [LARGE SCALE GENOMIC DNA]</scope>
</reference>
<accession>A0A4Y2F9X7</accession>
<keyword evidence="2" id="KW-1185">Reference proteome</keyword>